<dbReference type="Proteomes" id="UP000076837">
    <property type="component" value="Unassembled WGS sequence"/>
</dbReference>
<feature type="compositionally biased region" description="Pro residues" evidence="1">
    <location>
        <begin position="787"/>
        <end position="811"/>
    </location>
</feature>
<comment type="caution">
    <text evidence="5">The sequence shown here is derived from an EMBL/GenBank/DDBJ whole genome shotgun (WGS) entry which is preliminary data.</text>
</comment>
<dbReference type="InterPro" id="IPR048537">
    <property type="entry name" value="RRN6_HB"/>
</dbReference>
<dbReference type="PANTHER" id="PTHR28221:SF2">
    <property type="entry name" value="RNA POLYMERASE I-SPECIFIC TRANSCRIPTION INITIATION FACTOR RRN6"/>
    <property type="match status" value="1"/>
</dbReference>
<evidence type="ECO:0000256" key="1">
    <source>
        <dbReference type="SAM" id="MobiDB-lite"/>
    </source>
</evidence>
<dbReference type="AlphaFoldDB" id="A0A163EYV1"/>
<feature type="compositionally biased region" description="Basic residues" evidence="1">
    <location>
        <begin position="884"/>
        <end position="894"/>
    </location>
</feature>
<keyword evidence="6" id="KW-1185">Reference proteome</keyword>
<dbReference type="GO" id="GO:0001163">
    <property type="term" value="F:RNA polymerase I transcription regulatory region sequence-specific DNA binding"/>
    <property type="evidence" value="ECO:0007669"/>
    <property type="project" value="TreeGrafter"/>
</dbReference>
<gene>
    <name evidence="5" type="ORF">ST47_g4903</name>
</gene>
<dbReference type="STRING" id="5454.A0A163EYV1"/>
<dbReference type="GO" id="GO:0070860">
    <property type="term" value="C:RNA polymerase I core factor complex"/>
    <property type="evidence" value="ECO:0007669"/>
    <property type="project" value="TreeGrafter"/>
</dbReference>
<dbReference type="EMBL" id="JYNV01000179">
    <property type="protein sequence ID" value="KZM24026.1"/>
    <property type="molecule type" value="Genomic_DNA"/>
</dbReference>
<dbReference type="Pfam" id="PF10214">
    <property type="entry name" value="Rrn6_beta-prop"/>
    <property type="match status" value="1"/>
</dbReference>
<proteinExistence type="predicted"/>
<protein>
    <submittedName>
        <fullName evidence="5">Cell outer membrane</fullName>
    </submittedName>
</protein>
<feature type="domain" description="RRN6 beta-propeller" evidence="2">
    <location>
        <begin position="104"/>
        <end position="463"/>
    </location>
</feature>
<feature type="region of interest" description="Disordered" evidence="1">
    <location>
        <begin position="857"/>
        <end position="995"/>
    </location>
</feature>
<evidence type="ECO:0000259" key="2">
    <source>
        <dbReference type="Pfam" id="PF10214"/>
    </source>
</evidence>
<evidence type="ECO:0000313" key="5">
    <source>
        <dbReference type="EMBL" id="KZM24026.1"/>
    </source>
</evidence>
<evidence type="ECO:0000313" key="6">
    <source>
        <dbReference type="Proteomes" id="UP000076837"/>
    </source>
</evidence>
<dbReference type="OrthoDB" id="4090074at2759"/>
<feature type="compositionally biased region" description="Low complexity" evidence="1">
    <location>
        <begin position="933"/>
        <end position="953"/>
    </location>
</feature>
<feature type="compositionally biased region" description="Basic residues" evidence="1">
    <location>
        <begin position="981"/>
        <end position="995"/>
    </location>
</feature>
<dbReference type="GO" id="GO:0001179">
    <property type="term" value="F:RNA polymerase I general transcription initiation factor binding"/>
    <property type="evidence" value="ECO:0007669"/>
    <property type="project" value="TreeGrafter"/>
</dbReference>
<feature type="region of interest" description="Disordered" evidence="1">
    <location>
        <begin position="783"/>
        <end position="821"/>
    </location>
</feature>
<reference evidence="5 6" key="1">
    <citation type="journal article" date="2016" name="Sci. Rep.">
        <title>Draft genome sequencing and secretome analysis of fungal phytopathogen Ascochyta rabiei provides insight into the necrotrophic effector repertoire.</title>
        <authorList>
            <person name="Verma S."/>
            <person name="Gazara R.K."/>
            <person name="Nizam S."/>
            <person name="Parween S."/>
            <person name="Chattopadhyay D."/>
            <person name="Verma P.K."/>
        </authorList>
    </citation>
    <scope>NUCLEOTIDE SEQUENCE [LARGE SCALE GENOMIC DNA]</scope>
    <source>
        <strain evidence="5 6">ArDII</strain>
    </source>
</reference>
<accession>A0A163EYV1</accession>
<name>A0A163EYV1_DIDRA</name>
<dbReference type="InterPro" id="IPR048536">
    <property type="entry name" value="Rrn6_K-rich"/>
</dbReference>
<feature type="compositionally biased region" description="Basic and acidic residues" evidence="1">
    <location>
        <begin position="863"/>
        <end position="883"/>
    </location>
</feature>
<organism evidence="5 6">
    <name type="scientific">Didymella rabiei</name>
    <name type="common">Chickpea ascochyta blight fungus</name>
    <name type="synonym">Mycosphaerella rabiei</name>
    <dbReference type="NCBI Taxonomy" id="5454"/>
    <lineage>
        <taxon>Eukaryota</taxon>
        <taxon>Fungi</taxon>
        <taxon>Dikarya</taxon>
        <taxon>Ascomycota</taxon>
        <taxon>Pezizomycotina</taxon>
        <taxon>Dothideomycetes</taxon>
        <taxon>Pleosporomycetidae</taxon>
        <taxon>Pleosporales</taxon>
        <taxon>Pleosporineae</taxon>
        <taxon>Didymellaceae</taxon>
        <taxon>Ascochyta</taxon>
    </lineage>
</organism>
<dbReference type="Pfam" id="PF20639">
    <property type="entry name" value="Rrn6_K-rich"/>
    <property type="match status" value="1"/>
</dbReference>
<dbReference type="InterPro" id="IPR019350">
    <property type="entry name" value="RNA_pol_I-sp_TIF_RRN6-like"/>
</dbReference>
<dbReference type="Pfam" id="PF20640">
    <property type="entry name" value="Rrn6_HB"/>
    <property type="match status" value="1"/>
</dbReference>
<evidence type="ECO:0000259" key="4">
    <source>
        <dbReference type="Pfam" id="PF20640"/>
    </source>
</evidence>
<dbReference type="PANTHER" id="PTHR28221">
    <property type="entry name" value="RNA POLYMERASE I-SPECIFIC TRANSCRIPTION INITIATION FACTOR RRN6"/>
    <property type="match status" value="1"/>
</dbReference>
<feature type="domain" description="RRN6 K-rich C-terminal" evidence="3">
    <location>
        <begin position="843"/>
        <end position="987"/>
    </location>
</feature>
<evidence type="ECO:0000259" key="3">
    <source>
        <dbReference type="Pfam" id="PF20639"/>
    </source>
</evidence>
<dbReference type="GO" id="GO:0042790">
    <property type="term" value="P:nucleolar large rRNA transcription by RNA polymerase I"/>
    <property type="evidence" value="ECO:0007669"/>
    <property type="project" value="TreeGrafter"/>
</dbReference>
<sequence>MADSSLSNLNYGRPGLSTYDLDSREWIFSRQPSSKKLKQVACWQLAVPAATNFPPARISTNATTVRRDARRLTHDHPQLVPAIRQLPELNLVSDAVTSAAGTYDPLIGDLMSFGTVFLKKYGRPNRIAALPAGPSGNILRLVIAGQQKQGWGTDKSVWLSGPTLEDADSGYWNEDAAPIQQVCFAQAQGGNSFLAVRLPSKTVILRPSYHRGRQAAEPSIYYSLPPSLVSARPILNITLGQTGGTPHADVSFNPDYQFQFGVVDHQYKWSIWQIERRAKRDECSVSRLTGGELLPDEDTILNDGDGWARILWAGDSNTLIVCNRRHLSLISISGKAHEYLQVPTLVPQRSTDWILDIKRHPQLQNRFFVLTTTKIHIIAVTTLGATVDNTANQAGATFLFSRRHYRGDEDLTLHLSLETLIEDTTHVLLCSRLNSLAQVYYFQTHHSGPSELLISQDPVPLDLTLSAAAHITHMRFDTLEYGTREQWQYNKINRSAHSYFEQAVPFYQLTVTLSDFSVLQTVLVEEIDSGHEALVWNKVIHADRTLYASTNVEEMDDFVAPDGLLGMATPETKLKSQTLRLLPQTDQSLERAMNYTSIYETLVHGDQNATSTRNATAVDALAKRLQEAMKVDGDTVEPGHGYVVEILDSTIDVVDIDEASTKINGFFATDDLERSYALQYIARAQVLHLPESEEQSVAFLYDTILQHWIAPLAADIPIPVRQAKERLARRVAAEVTLASARLRPKDDALPSPHGADSGDIVSLPILPSKLGAIASIGPAANMFPSSLPTPPQSSVPPSSQPPSSPTPPEFSIPPSTGDPLSRLRKHLTIKNELLTPTVIHPNVSELLSHWNPGSDPGSYDWEATEHSLRPEAPDEVSQELREKERKKRERREKRQRREDELMRAKSQTSSQAVFAQPPFPRSSPGPTFGGMGPSSQVPIPSSSQTPNQFHGQRGAFGGFGGVHSTVPQSQVEPGRFGGRPDKKKKKKGKSRVSGF</sequence>
<feature type="domain" description="RRN6 helical bundle" evidence="4">
    <location>
        <begin position="553"/>
        <end position="739"/>
    </location>
</feature>
<dbReference type="InterPro" id="IPR048535">
    <property type="entry name" value="RRN6_beta-prop"/>
</dbReference>